<reference evidence="8" key="1">
    <citation type="journal article" date="2014" name="Front. Microbiol.">
        <title>High frequency of phylogenetically diverse reductive dehalogenase-homologous genes in deep subseafloor sedimentary metagenomes.</title>
        <authorList>
            <person name="Kawai M."/>
            <person name="Futagami T."/>
            <person name="Toyoda A."/>
            <person name="Takaki Y."/>
            <person name="Nishi S."/>
            <person name="Hori S."/>
            <person name="Arai W."/>
            <person name="Tsubouchi T."/>
            <person name="Morono Y."/>
            <person name="Uchiyama I."/>
            <person name="Ito T."/>
            <person name="Fujiyama A."/>
            <person name="Inagaki F."/>
            <person name="Takami H."/>
        </authorList>
    </citation>
    <scope>NUCLEOTIDE SEQUENCE</scope>
    <source>
        <strain evidence="8">Expedition CK06-06</strain>
    </source>
</reference>
<keyword evidence="1" id="KW-0963">Cytoplasm</keyword>
<evidence type="ECO:0000313" key="8">
    <source>
        <dbReference type="EMBL" id="GAH09540.1"/>
    </source>
</evidence>
<evidence type="ECO:0008006" key="9">
    <source>
        <dbReference type="Google" id="ProtNLM"/>
    </source>
</evidence>
<dbReference type="InterPro" id="IPR011856">
    <property type="entry name" value="tRNA_endonuc-like_dom_sf"/>
</dbReference>
<keyword evidence="5" id="KW-0238">DNA-binding</keyword>
<comment type="caution">
    <text evidence="8">The sequence shown here is derived from an EMBL/GenBank/DDBJ whole genome shotgun (WGS) entry which is preliminary data.</text>
</comment>
<evidence type="ECO:0000256" key="5">
    <source>
        <dbReference type="ARBA" id="ARBA00023125"/>
    </source>
</evidence>
<evidence type="ECO:0000256" key="1">
    <source>
        <dbReference type="ARBA" id="ARBA00022490"/>
    </source>
</evidence>
<evidence type="ECO:0000256" key="3">
    <source>
        <dbReference type="ARBA" id="ARBA00022759"/>
    </source>
</evidence>
<dbReference type="InterPro" id="IPR049173">
    <property type="entry name" value="NucS_N_sf"/>
</dbReference>
<dbReference type="GO" id="GO:0016787">
    <property type="term" value="F:hydrolase activity"/>
    <property type="evidence" value="ECO:0007669"/>
    <property type="project" value="UniProtKB-KW"/>
</dbReference>
<gene>
    <name evidence="8" type="ORF">S01H4_52016</name>
</gene>
<dbReference type="Gene3D" id="2.70.180.20">
    <property type="match status" value="1"/>
</dbReference>
<protein>
    <recommendedName>
        <fullName evidence="9">Endonuclease NucS</fullName>
    </recommendedName>
</protein>
<keyword evidence="2" id="KW-0540">Nuclease</keyword>
<dbReference type="CDD" id="cd22341">
    <property type="entry name" value="NucS-like"/>
    <property type="match status" value="1"/>
</dbReference>
<evidence type="ECO:0000259" key="7">
    <source>
        <dbReference type="Pfam" id="PF21003"/>
    </source>
</evidence>
<accession>X1DMS6</accession>
<dbReference type="Pfam" id="PF21003">
    <property type="entry name" value="NucS_N"/>
    <property type="match status" value="1"/>
</dbReference>
<dbReference type="AlphaFoldDB" id="X1DMS6"/>
<keyword evidence="3" id="KW-0255">Endonuclease</keyword>
<dbReference type="GO" id="GO:0003677">
    <property type="term" value="F:DNA binding"/>
    <property type="evidence" value="ECO:0007669"/>
    <property type="project" value="UniProtKB-KW"/>
</dbReference>
<dbReference type="InterPro" id="IPR048302">
    <property type="entry name" value="NucS_N"/>
</dbReference>
<feature type="non-terminal residue" evidence="8">
    <location>
        <position position="187"/>
    </location>
</feature>
<dbReference type="PANTHER" id="PTHR38814:SF1">
    <property type="entry name" value="ENDONUCLEASE NUCS"/>
    <property type="match status" value="1"/>
</dbReference>
<name>X1DMS6_9ZZZZ</name>
<feature type="domain" description="Endonuclease NucS C-terminal" evidence="6">
    <location>
        <begin position="133"/>
        <end position="187"/>
    </location>
</feature>
<feature type="domain" description="Endonuclease NucS N-terminal PH-like" evidence="7">
    <location>
        <begin position="29"/>
        <end position="121"/>
    </location>
</feature>
<dbReference type="InterPro" id="IPR048301">
    <property type="entry name" value="NucS_C"/>
</dbReference>
<dbReference type="PANTHER" id="PTHR38814">
    <property type="entry name" value="ENDONUCLEASE NUCS"/>
    <property type="match status" value="1"/>
</dbReference>
<proteinExistence type="predicted"/>
<keyword evidence="4" id="KW-0378">Hydrolase</keyword>
<evidence type="ECO:0000259" key="6">
    <source>
        <dbReference type="Pfam" id="PF01939"/>
    </source>
</evidence>
<organism evidence="8">
    <name type="scientific">marine sediment metagenome</name>
    <dbReference type="NCBI Taxonomy" id="412755"/>
    <lineage>
        <taxon>unclassified sequences</taxon>
        <taxon>metagenomes</taxon>
        <taxon>ecological metagenomes</taxon>
    </lineage>
</organism>
<dbReference type="InterPro" id="IPR002793">
    <property type="entry name" value="Endonuclease_NucS"/>
</dbReference>
<dbReference type="Gene3D" id="3.40.1350.10">
    <property type="match status" value="1"/>
</dbReference>
<dbReference type="Pfam" id="PF01939">
    <property type="entry name" value="NucS_C"/>
    <property type="match status" value="1"/>
</dbReference>
<sequence length="187" mass="21080">MLNRIPVLIHHNPTIEQATQAVVTAISERKMFIVAGNCRVNYHGRASSTLETGERILIVKADRSVLIHRPKGYEPINWQPSGCILNANKKENLLFIRAVRCKPSETLAIHFDKVYLVAILSLIDRGEFLLNASEKDMQKAILLQPSIVEKGLKTITHEKKIEPGFIDVYGMDNTGKKVVIEIKRRTA</sequence>
<evidence type="ECO:0000256" key="4">
    <source>
        <dbReference type="ARBA" id="ARBA00022801"/>
    </source>
</evidence>
<dbReference type="GO" id="GO:0004519">
    <property type="term" value="F:endonuclease activity"/>
    <property type="evidence" value="ECO:0007669"/>
    <property type="project" value="UniProtKB-KW"/>
</dbReference>
<evidence type="ECO:0000256" key="2">
    <source>
        <dbReference type="ARBA" id="ARBA00022722"/>
    </source>
</evidence>
<dbReference type="EMBL" id="BART01029675">
    <property type="protein sequence ID" value="GAH09540.1"/>
    <property type="molecule type" value="Genomic_DNA"/>
</dbReference>